<organism evidence="1 2">
    <name type="scientific">Aquipluma nitroreducens</name>
    <dbReference type="NCBI Taxonomy" id="2010828"/>
    <lineage>
        <taxon>Bacteria</taxon>
        <taxon>Pseudomonadati</taxon>
        <taxon>Bacteroidota</taxon>
        <taxon>Bacteroidia</taxon>
        <taxon>Marinilabiliales</taxon>
        <taxon>Prolixibacteraceae</taxon>
        <taxon>Aquipluma</taxon>
    </lineage>
</organism>
<dbReference type="RefSeq" id="WP_318350130.1">
    <property type="nucleotide sequence ID" value="NZ_AP018694.1"/>
</dbReference>
<dbReference type="Gene3D" id="2.30.29.80">
    <property type="match status" value="1"/>
</dbReference>
<gene>
    <name evidence="1" type="ORF">AQPE_1259</name>
</gene>
<evidence type="ECO:0000313" key="1">
    <source>
        <dbReference type="EMBL" id="BBE17110.1"/>
    </source>
</evidence>
<dbReference type="KEGG" id="anf:AQPE_1259"/>
<dbReference type="AlphaFoldDB" id="A0A5K7S6J1"/>
<name>A0A5K7S6J1_9BACT</name>
<sequence>MSDLGTNTSIPKNVETKDDLDYSFLRGKGLEYIEKLSSNLWTDYNTHDPGVTMLEVLCYAITDLGMRMEMPIENILAPEDKTAQKISDQFFRATQILPSKPVNENDYRKLFIDIEGVKNCWLKPFEKTVYLDCKNDKLAYNPKLLAKLTGDFNLHGLYSITVDFDELDEDLFPTDELKAKEYDRIKALITKRFHANRNLCEDLAEITKVEVHPISVCASIDVLPEADEELVHAKVLRAIDEYFSPSLRFYSLKQMFDKGYPSDQIFEGPLLTNGFIDPKELEAAGLRTEVRLSDIMQLIMNVEGVNFIKDISINNCKNPTDETDSWLICVEPGKKPVRCTDSAYSYYKGVLPVNVNPKKVEKYLDDLEQAEKAEQASVSLDMEIAIPTGTYFNTRETTTIQNDFPDTYGIGLNGLPSQVGTIRKSQARQLKGYLLFFDQILASYFAHLEKVKDLLSVDNRLKKTYFTQAVSDLTDFSELVSDYPTDQPGDLSDLLFAELDRNIERKNRLLDHLIARFAEKFSDYTFLMKQLYGDYASEAILHSKENFLKDYDITSRQRGSAFNYYRQPASEIWDTGNVAGVEKRIARLSGMKNFFRRNLSASFVEIYDLIDSDGNKVYRWRIRNEANEIILSATENYAHPSLAEDEMYLAVVKIIETSPETIKKAFKKFIPDESETGNFEIQLADSGKYSFDIINLEASANSTKRIIARQFSYYDTQDELKKAILEIIEFMTMLFSEEGMFLVEHILLRPDSSETDTPLDEFMPICTDNCTSCQPVDPYSYRISVVLPGWTYRFANPDFRNFMEELIRKEIPAHILARICWVGYRKNDVPDPENEMLQFEKAWKEFLLAKTSSAPDLNMKLKTLNLILSELNSIYPTGRLIDCDDETDSLKGRIILGRTFIGNL</sequence>
<dbReference type="EMBL" id="AP018694">
    <property type="protein sequence ID" value="BBE17110.1"/>
    <property type="molecule type" value="Genomic_DNA"/>
</dbReference>
<keyword evidence="2" id="KW-1185">Reference proteome</keyword>
<proteinExistence type="predicted"/>
<evidence type="ECO:0000313" key="2">
    <source>
        <dbReference type="Proteomes" id="UP001193389"/>
    </source>
</evidence>
<dbReference type="Proteomes" id="UP001193389">
    <property type="component" value="Chromosome"/>
</dbReference>
<reference evidence="1" key="1">
    <citation type="journal article" date="2020" name="Int. J. Syst. Evol. Microbiol.">
        <title>Aquipluma nitroreducens gen. nov. sp. nov., a novel facultatively anaerobic bacterium isolated from a freshwater lake.</title>
        <authorList>
            <person name="Watanabe M."/>
            <person name="Kojima H."/>
            <person name="Fukui M."/>
        </authorList>
    </citation>
    <scope>NUCLEOTIDE SEQUENCE</scope>
    <source>
        <strain evidence="1">MeG22</strain>
    </source>
</reference>
<protein>
    <submittedName>
        <fullName evidence="1">Uncharacterized protein</fullName>
    </submittedName>
</protein>
<accession>A0A5K7S6J1</accession>